<sequence>MEDEDRKAFSAYAQQSGLRTTSAEWTSNSSLLVLPSHRAREIEFHLPCRNCDKGESKLPVLPVNGCPIAFNGPNFEGKLVSRIRDVDTTSNVEGNLLPNKQYFHNRSRQYQWCVQGRFKTRVRFDKVVTGQDFGRPFRNRPSSLVHFRIDRPEDLEGLLDEDMHGVSEDGDVIEDTRLLDDDSVPQDGVARRKYFAKNCNLERYYFEPEFVYTFDTYVNFFSPARYRMELTTFFSVDVIPLFNGYPLFMSMAKEKDSAEYFWATEMWHQRVLNYDEKPGPLARLIMEKS</sequence>
<dbReference type="InterPro" id="IPR013897">
    <property type="entry name" value="Duc1"/>
</dbReference>
<evidence type="ECO:0000313" key="3">
    <source>
        <dbReference type="Proteomes" id="UP001530315"/>
    </source>
</evidence>
<keyword evidence="3" id="KW-1185">Reference proteome</keyword>
<dbReference type="EMBL" id="JALLAZ020000231">
    <property type="protein sequence ID" value="KAL3800059.1"/>
    <property type="molecule type" value="Genomic_DNA"/>
</dbReference>
<comment type="caution">
    <text evidence="2">The sequence shown here is derived from an EMBL/GenBank/DDBJ whole genome shotgun (WGS) entry which is preliminary data.</text>
</comment>
<evidence type="ECO:0000313" key="2">
    <source>
        <dbReference type="EMBL" id="KAL3800059.1"/>
    </source>
</evidence>
<dbReference type="Pfam" id="PF08588">
    <property type="entry name" value="Duc1"/>
    <property type="match status" value="2"/>
</dbReference>
<protein>
    <recommendedName>
        <fullName evidence="1">Domain of unknown function at the cortex 1 domain-containing protein</fullName>
    </recommendedName>
</protein>
<gene>
    <name evidence="2" type="ORF">ACHAW5_003707</name>
</gene>
<dbReference type="PANTHER" id="PTHR34826">
    <property type="entry name" value="UPF0590 PROTEIN C409.17C"/>
    <property type="match status" value="1"/>
</dbReference>
<organism evidence="2 3">
    <name type="scientific">Stephanodiscus triporus</name>
    <dbReference type="NCBI Taxonomy" id="2934178"/>
    <lineage>
        <taxon>Eukaryota</taxon>
        <taxon>Sar</taxon>
        <taxon>Stramenopiles</taxon>
        <taxon>Ochrophyta</taxon>
        <taxon>Bacillariophyta</taxon>
        <taxon>Coscinodiscophyceae</taxon>
        <taxon>Thalassiosirophycidae</taxon>
        <taxon>Stephanodiscales</taxon>
        <taxon>Stephanodiscaceae</taxon>
        <taxon>Stephanodiscus</taxon>
    </lineage>
</organism>
<feature type="domain" description="Domain of unknown function at the cortex 1" evidence="1">
    <location>
        <begin position="146"/>
        <end position="268"/>
    </location>
</feature>
<dbReference type="PANTHER" id="PTHR34826:SF2">
    <property type="entry name" value="UPF0590 PROTEIN C409.17C"/>
    <property type="match status" value="1"/>
</dbReference>
<dbReference type="AlphaFoldDB" id="A0ABD3QIS2"/>
<reference evidence="2 3" key="1">
    <citation type="submission" date="2024-10" db="EMBL/GenBank/DDBJ databases">
        <title>Updated reference genomes for cyclostephanoid diatoms.</title>
        <authorList>
            <person name="Roberts W.R."/>
            <person name="Alverson A.J."/>
        </authorList>
    </citation>
    <scope>NUCLEOTIDE SEQUENCE [LARGE SCALE GENOMIC DNA]</scope>
    <source>
        <strain evidence="2 3">AJA276-08</strain>
    </source>
</reference>
<feature type="domain" description="Domain of unknown function at the cortex 1" evidence="1">
    <location>
        <begin position="55"/>
        <end position="143"/>
    </location>
</feature>
<name>A0ABD3QIS2_9STRA</name>
<dbReference type="Proteomes" id="UP001530315">
    <property type="component" value="Unassembled WGS sequence"/>
</dbReference>
<accession>A0ABD3QIS2</accession>
<proteinExistence type="predicted"/>
<evidence type="ECO:0000259" key="1">
    <source>
        <dbReference type="Pfam" id="PF08588"/>
    </source>
</evidence>